<reference evidence="3" key="3">
    <citation type="submission" date="2025-04" db="UniProtKB">
        <authorList>
            <consortium name="RefSeq"/>
        </authorList>
    </citation>
    <scope>IDENTIFICATION</scope>
    <source>
        <strain evidence="3">CBS 781.70</strain>
    </source>
</reference>
<evidence type="ECO:0000313" key="3">
    <source>
        <dbReference type="RefSeq" id="XP_033535501.1"/>
    </source>
</evidence>
<proteinExistence type="predicted"/>
<sequence length="201" mass="21970">MGSISAEPAAITGFSIGNIVDRIRIDSGTRDIVLAKLTDDACTTPKATFNFIGSRGPGISGIQDVVVAASGRCVTFRCGIHSKAYLMNCQNAASFADVGSRYWKEFQTDRSSLPRKDAARGTFVSAHCYRRYAFSPREDGSRPCLTSMQRSPATNKELKGQYIPNPDPAIQFQLDRLVVCRIRTSTAALSMTSRRPRTIHG</sequence>
<gene>
    <name evidence="1 3" type="ORF">P152DRAFT_295329</name>
</gene>
<dbReference type="EMBL" id="ML975154">
    <property type="protein sequence ID" value="KAF1813870.1"/>
    <property type="molecule type" value="Genomic_DNA"/>
</dbReference>
<evidence type="ECO:0000313" key="1">
    <source>
        <dbReference type="EMBL" id="KAF1813870.1"/>
    </source>
</evidence>
<keyword evidence="2" id="KW-1185">Reference proteome</keyword>
<organism evidence="1">
    <name type="scientific">Eremomyces bilateralis CBS 781.70</name>
    <dbReference type="NCBI Taxonomy" id="1392243"/>
    <lineage>
        <taxon>Eukaryota</taxon>
        <taxon>Fungi</taxon>
        <taxon>Dikarya</taxon>
        <taxon>Ascomycota</taxon>
        <taxon>Pezizomycotina</taxon>
        <taxon>Dothideomycetes</taxon>
        <taxon>Dothideomycetes incertae sedis</taxon>
        <taxon>Eremomycetales</taxon>
        <taxon>Eremomycetaceae</taxon>
        <taxon>Eremomyces</taxon>
    </lineage>
</organism>
<protein>
    <submittedName>
        <fullName evidence="1 3">Uncharacterized protein</fullName>
    </submittedName>
</protein>
<dbReference type="AlphaFoldDB" id="A0A6G1G7K8"/>
<dbReference type="RefSeq" id="XP_033535501.1">
    <property type="nucleotide sequence ID" value="XM_033675041.1"/>
</dbReference>
<dbReference type="GeneID" id="54415611"/>
<evidence type="ECO:0000313" key="2">
    <source>
        <dbReference type="Proteomes" id="UP000504638"/>
    </source>
</evidence>
<accession>A0A6G1G7K8</accession>
<reference evidence="1 3" key="1">
    <citation type="submission" date="2020-01" db="EMBL/GenBank/DDBJ databases">
        <authorList>
            <consortium name="DOE Joint Genome Institute"/>
            <person name="Haridas S."/>
            <person name="Albert R."/>
            <person name="Binder M."/>
            <person name="Bloem J."/>
            <person name="Labutti K."/>
            <person name="Salamov A."/>
            <person name="Andreopoulos B."/>
            <person name="Baker S.E."/>
            <person name="Barry K."/>
            <person name="Bills G."/>
            <person name="Bluhm B.H."/>
            <person name="Cannon C."/>
            <person name="Castanera R."/>
            <person name="Culley D.E."/>
            <person name="Daum C."/>
            <person name="Ezra D."/>
            <person name="Gonzalez J.B."/>
            <person name="Henrissat B."/>
            <person name="Kuo A."/>
            <person name="Liang C."/>
            <person name="Lipzen A."/>
            <person name="Lutzoni F."/>
            <person name="Magnuson J."/>
            <person name="Mondo S."/>
            <person name="Nolan M."/>
            <person name="Ohm R."/>
            <person name="Pangilinan J."/>
            <person name="Park H.-J."/>
            <person name="Ramirez L."/>
            <person name="Alfaro M."/>
            <person name="Sun H."/>
            <person name="Tritt A."/>
            <person name="Yoshinaga Y."/>
            <person name="Zwiers L.-H."/>
            <person name="Turgeon B.G."/>
            <person name="Goodwin S.B."/>
            <person name="Spatafora J.W."/>
            <person name="Crous P.W."/>
            <person name="Grigoriev I.V."/>
        </authorList>
    </citation>
    <scope>NUCLEOTIDE SEQUENCE</scope>
    <source>
        <strain evidence="1 3">CBS 781.70</strain>
    </source>
</reference>
<reference evidence="3" key="2">
    <citation type="submission" date="2020-04" db="EMBL/GenBank/DDBJ databases">
        <authorList>
            <consortium name="NCBI Genome Project"/>
        </authorList>
    </citation>
    <scope>NUCLEOTIDE SEQUENCE</scope>
    <source>
        <strain evidence="3">CBS 781.70</strain>
    </source>
</reference>
<dbReference type="Proteomes" id="UP000504638">
    <property type="component" value="Unplaced"/>
</dbReference>
<name>A0A6G1G7K8_9PEZI</name>